<comment type="caution">
    <text evidence="2">The sequence shown here is derived from an EMBL/GenBank/DDBJ whole genome shotgun (WGS) entry which is preliminary data.</text>
</comment>
<gene>
    <name evidence="2" type="ORF">M9Y10_034492</name>
</gene>
<sequence>MSSKGAVCYNYVTVVNKAKPNAAGKKILIPPNMSALKSNAAKALNLPADKPIQAIFSSENIKIKSVNEIIPNTKVFVSTEIDENSMTSSNQMTQNLIALQNANQGPSFAQGKTSQNQSALSFIGSSSILSPSRNQSILISRPPSTLQSRVGSRSPSSLMIVTNTESPSRARRRRGQEYAITEISQFQEEDNDKKRFEKSGISHRSIETLLSFFPREVVFTADGTQAIVKNISPLTARFSSRIRDFQQLQDAYFFKRITQNVLKIPPHSSSLDEKATEIVNNATFDTPNMTYTRFKAVVIGPHQGGKSTFLQILASRTLLRLIGSGQYKRTLFFMFDFKKVAINSPNAIQFYNNFIKIIFEQITNQRIDLQPYCEMLIAHFQKLTTIDSLPVIPQKFTLDDDFYHASTILSELTANLYNSLHKSHSLRIFLTNVIMLPHYISLAFGFNGIHFVIDHLDKSDYDFQPEAPLDGENRSANLLEYIKFMISNESFVVSCKDEEKFIESLSLQTNDGVDLLDGLELISITDIDHDPEHSNDFEYVIACDDIADPIVFKLADCGGCSGFTTRWDEIIEVTKEIEQELNRSPDSGKAKEAKLYLLKRLREFIPLVLKKFDPKTYSLEPLSNKVMDYEIHTPKLEEEDHQE</sequence>
<organism evidence="2 3">
    <name type="scientific">Tritrichomonas musculus</name>
    <dbReference type="NCBI Taxonomy" id="1915356"/>
    <lineage>
        <taxon>Eukaryota</taxon>
        <taxon>Metamonada</taxon>
        <taxon>Parabasalia</taxon>
        <taxon>Tritrichomonadida</taxon>
        <taxon>Tritrichomonadidae</taxon>
        <taxon>Tritrichomonas</taxon>
    </lineage>
</organism>
<dbReference type="EMBL" id="JAPFFF010000005">
    <property type="protein sequence ID" value="KAK8889738.1"/>
    <property type="molecule type" value="Genomic_DNA"/>
</dbReference>
<protein>
    <submittedName>
        <fullName evidence="2">Uncharacterized protein</fullName>
    </submittedName>
</protein>
<reference evidence="2 3" key="1">
    <citation type="submission" date="2024-04" db="EMBL/GenBank/DDBJ databases">
        <title>Tritrichomonas musculus Genome.</title>
        <authorList>
            <person name="Alves-Ferreira E."/>
            <person name="Grigg M."/>
            <person name="Lorenzi H."/>
            <person name="Galac M."/>
        </authorList>
    </citation>
    <scope>NUCLEOTIDE SEQUENCE [LARGE SCALE GENOMIC DNA]</scope>
    <source>
        <strain evidence="2 3">EAF2021</strain>
    </source>
</reference>
<name>A0ABR2KFM2_9EUKA</name>
<evidence type="ECO:0000256" key="1">
    <source>
        <dbReference type="SAM" id="MobiDB-lite"/>
    </source>
</evidence>
<evidence type="ECO:0000313" key="2">
    <source>
        <dbReference type="EMBL" id="KAK8889738.1"/>
    </source>
</evidence>
<dbReference type="Proteomes" id="UP001470230">
    <property type="component" value="Unassembled WGS sequence"/>
</dbReference>
<evidence type="ECO:0000313" key="3">
    <source>
        <dbReference type="Proteomes" id="UP001470230"/>
    </source>
</evidence>
<feature type="region of interest" description="Disordered" evidence="1">
    <location>
        <begin position="139"/>
        <end position="158"/>
    </location>
</feature>
<proteinExistence type="predicted"/>
<keyword evidence="3" id="KW-1185">Reference proteome</keyword>
<accession>A0ABR2KFM2</accession>